<dbReference type="Gene3D" id="1.20.1250.20">
    <property type="entry name" value="MFS general substrate transporter like domains"/>
    <property type="match status" value="1"/>
</dbReference>
<evidence type="ECO:0000313" key="7">
    <source>
        <dbReference type="EMBL" id="GMN51796.1"/>
    </source>
</evidence>
<comment type="similarity">
    <text evidence="2">Belongs to the major facilitator superfamily. Proton-dependent oligopeptide transporter (POT/PTR) (TC 2.A.17) family.</text>
</comment>
<name>A0AA88AUI9_FICCA</name>
<protein>
    <submittedName>
        <fullName evidence="7">Uncharacterized protein</fullName>
    </submittedName>
</protein>
<dbReference type="Pfam" id="PF00854">
    <property type="entry name" value="PTR2"/>
    <property type="match status" value="1"/>
</dbReference>
<comment type="caution">
    <text evidence="7">The sequence shown here is derived from an EMBL/GenBank/DDBJ whole genome shotgun (WGS) entry which is preliminary data.</text>
</comment>
<evidence type="ECO:0000256" key="2">
    <source>
        <dbReference type="ARBA" id="ARBA00005982"/>
    </source>
</evidence>
<feature type="transmembrane region" description="Helical" evidence="6">
    <location>
        <begin position="115"/>
        <end position="134"/>
    </location>
</feature>
<evidence type="ECO:0000256" key="5">
    <source>
        <dbReference type="ARBA" id="ARBA00023136"/>
    </source>
</evidence>
<sequence>MIIAAVVEIKRLKTAEEYNLVDKPDVTIPMSVWWMLPQYMLFGITDVLVLVGLQEFFYDQVPTELRSIGLALYLSISGVGSYLSSFLVSVIEKSTGGSGQDSWFSNNLNRGHLDYFYWLLAGLSAAGFAAYFHFSRSPIYNRRGTI</sequence>
<evidence type="ECO:0000256" key="4">
    <source>
        <dbReference type="ARBA" id="ARBA00022989"/>
    </source>
</evidence>
<dbReference type="SUPFAM" id="SSF103473">
    <property type="entry name" value="MFS general substrate transporter"/>
    <property type="match status" value="1"/>
</dbReference>
<dbReference type="InterPro" id="IPR000109">
    <property type="entry name" value="POT_fam"/>
</dbReference>
<accession>A0AA88AUI9</accession>
<gene>
    <name evidence="7" type="ORF">TIFTF001_020939</name>
</gene>
<keyword evidence="3 6" id="KW-0812">Transmembrane</keyword>
<keyword evidence="8" id="KW-1185">Reference proteome</keyword>
<organism evidence="7 8">
    <name type="scientific">Ficus carica</name>
    <name type="common">Common fig</name>
    <dbReference type="NCBI Taxonomy" id="3494"/>
    <lineage>
        <taxon>Eukaryota</taxon>
        <taxon>Viridiplantae</taxon>
        <taxon>Streptophyta</taxon>
        <taxon>Embryophyta</taxon>
        <taxon>Tracheophyta</taxon>
        <taxon>Spermatophyta</taxon>
        <taxon>Magnoliopsida</taxon>
        <taxon>eudicotyledons</taxon>
        <taxon>Gunneridae</taxon>
        <taxon>Pentapetalae</taxon>
        <taxon>rosids</taxon>
        <taxon>fabids</taxon>
        <taxon>Rosales</taxon>
        <taxon>Moraceae</taxon>
        <taxon>Ficeae</taxon>
        <taxon>Ficus</taxon>
    </lineage>
</organism>
<dbReference type="AlphaFoldDB" id="A0AA88AUI9"/>
<comment type="subcellular location">
    <subcellularLocation>
        <location evidence="1">Membrane</location>
        <topology evidence="1">Multi-pass membrane protein</topology>
    </subcellularLocation>
</comment>
<dbReference type="InterPro" id="IPR036259">
    <property type="entry name" value="MFS_trans_sf"/>
</dbReference>
<dbReference type="PANTHER" id="PTHR11654">
    <property type="entry name" value="OLIGOPEPTIDE TRANSPORTER-RELATED"/>
    <property type="match status" value="1"/>
</dbReference>
<reference evidence="7" key="1">
    <citation type="submission" date="2023-07" db="EMBL/GenBank/DDBJ databases">
        <title>draft genome sequence of fig (Ficus carica).</title>
        <authorList>
            <person name="Takahashi T."/>
            <person name="Nishimura K."/>
        </authorList>
    </citation>
    <scope>NUCLEOTIDE SEQUENCE</scope>
</reference>
<dbReference type="Proteomes" id="UP001187192">
    <property type="component" value="Unassembled WGS sequence"/>
</dbReference>
<evidence type="ECO:0000313" key="8">
    <source>
        <dbReference type="Proteomes" id="UP001187192"/>
    </source>
</evidence>
<keyword evidence="5 6" id="KW-0472">Membrane</keyword>
<dbReference type="GO" id="GO:0016020">
    <property type="term" value="C:membrane"/>
    <property type="evidence" value="ECO:0007669"/>
    <property type="project" value="UniProtKB-SubCell"/>
</dbReference>
<evidence type="ECO:0000256" key="1">
    <source>
        <dbReference type="ARBA" id="ARBA00004141"/>
    </source>
</evidence>
<proteinExistence type="inferred from homology"/>
<evidence type="ECO:0000256" key="6">
    <source>
        <dbReference type="SAM" id="Phobius"/>
    </source>
</evidence>
<dbReference type="GO" id="GO:0022857">
    <property type="term" value="F:transmembrane transporter activity"/>
    <property type="evidence" value="ECO:0007669"/>
    <property type="project" value="InterPro"/>
</dbReference>
<feature type="transmembrane region" description="Helical" evidence="6">
    <location>
        <begin position="39"/>
        <end position="58"/>
    </location>
</feature>
<dbReference type="EMBL" id="BTGU01000039">
    <property type="protein sequence ID" value="GMN51796.1"/>
    <property type="molecule type" value="Genomic_DNA"/>
</dbReference>
<keyword evidence="4 6" id="KW-1133">Transmembrane helix</keyword>
<evidence type="ECO:0000256" key="3">
    <source>
        <dbReference type="ARBA" id="ARBA00022692"/>
    </source>
</evidence>
<feature type="transmembrane region" description="Helical" evidence="6">
    <location>
        <begin position="70"/>
        <end position="91"/>
    </location>
</feature>